<feature type="domain" description="MobA/VirD2-like nuclease" evidence="1">
    <location>
        <begin position="75"/>
        <end position="184"/>
    </location>
</feature>
<evidence type="ECO:0000313" key="2">
    <source>
        <dbReference type="EMBL" id="ARP18714.1"/>
    </source>
</evidence>
<dbReference type="InterPro" id="IPR005094">
    <property type="entry name" value="Endonuclease_MobA/VirD2"/>
</dbReference>
<name>A0A1W6TSA2_VIBAL</name>
<reference evidence="2" key="1">
    <citation type="submission" date="2016-10" db="EMBL/GenBank/DDBJ databases">
        <title>The High Quality Genome of Vibrio alginolyticus K01M1.</title>
        <authorList>
            <person name="Wendling C."/>
            <person name="Chibani C.M."/>
            <person name="Hertel R."/>
            <person name="Sproer C."/>
            <person name="Bunk B."/>
            <person name="Overmann J."/>
            <person name="Roth O."/>
            <person name="Liesegang H."/>
        </authorList>
    </citation>
    <scope>NUCLEOTIDE SEQUENCE</scope>
    <source>
        <strain evidence="2">K05K4</strain>
    </source>
</reference>
<dbReference type="AlphaFoldDB" id="A0A1W6TSA2"/>
<proteinExistence type="predicted"/>
<dbReference type="RefSeq" id="WP_086046855.1">
    <property type="nucleotide sequence ID" value="NZ_CP017889.1"/>
</dbReference>
<organism evidence="2">
    <name type="scientific">Vibrio alginolyticus</name>
    <dbReference type="NCBI Taxonomy" id="663"/>
    <lineage>
        <taxon>Bacteria</taxon>
        <taxon>Pseudomonadati</taxon>
        <taxon>Pseudomonadota</taxon>
        <taxon>Gammaproteobacteria</taxon>
        <taxon>Vibrionales</taxon>
        <taxon>Vibrionaceae</taxon>
        <taxon>Vibrio</taxon>
    </lineage>
</organism>
<dbReference type="EMBL" id="CP017902">
    <property type="protein sequence ID" value="ARP18714.1"/>
    <property type="molecule type" value="Genomic_DNA"/>
</dbReference>
<accession>A0A1W6TSA2</accession>
<dbReference type="Pfam" id="PF03432">
    <property type="entry name" value="Relaxase"/>
    <property type="match status" value="1"/>
</dbReference>
<evidence type="ECO:0000259" key="1">
    <source>
        <dbReference type="Pfam" id="PF03432"/>
    </source>
</evidence>
<sequence length="441" mass="50805">MIFEELKCKNDKQTVHDATLLVQYGAKQNYDVTLLVEYSSSHSKGDELGGTSQFICANEIASVPLNARNQDARDIDWNRAIAELQSAHLANPNTKQPFRHFVVSLAEGEQLPLTKWRNTIKKLMDHLGYEYARYIVFKHSDTDNEHVHIVASTTDLLTGKIISNWQSHLKAQEIMREQEVTLGLQALQSSGELHSSYDTDVQGKKEKTVIRMMRRKVDTAIRTLQSSCSLTLFEMALLKQGIEIELIPDKTNSRFKGIAYRFHQYRFAASSLRSGNKYTLGKLIQNGVLNASCLESTNYNKCKIEVDQAIIHFETIRKQAIEHADKLKKQLEEYEHQQYRYLLFSFSRAHEAAQQSQMEYWFEYAKRIRSTRDKAIVRAIYECERGIYTASSKISNLFYHLILTAFEYSIKNKSNLSITPLNELATMQHEEKPVVQQTLDS</sequence>
<protein>
    <submittedName>
        <fullName evidence="2">Relaxase/mobilization nuclease domain protein</fullName>
    </submittedName>
</protein>
<gene>
    <name evidence="2" type="ORF">K05K4_18800</name>
</gene>